<organism evidence="2">
    <name type="scientific">hydrothermal vent metagenome</name>
    <dbReference type="NCBI Taxonomy" id="652676"/>
    <lineage>
        <taxon>unclassified sequences</taxon>
        <taxon>metagenomes</taxon>
        <taxon>ecological metagenomes</taxon>
    </lineage>
</organism>
<evidence type="ECO:0000313" key="2">
    <source>
        <dbReference type="EMBL" id="VAW78573.1"/>
    </source>
</evidence>
<dbReference type="InterPro" id="IPR058548">
    <property type="entry name" value="MlaB-like_STAS"/>
</dbReference>
<dbReference type="SUPFAM" id="SSF52091">
    <property type="entry name" value="SpoIIaa-like"/>
    <property type="match status" value="1"/>
</dbReference>
<sequence length="106" mass="11826">MVIRKLRGNNKARGLCKLSIDEDITISCAEKFKTEMSGMLEVYKRFEFDLNAVEEIDTAGIQLLLALKAELAAQDKEFSIINASASVLEMMKTFGLVDFFNLEVAA</sequence>
<dbReference type="AlphaFoldDB" id="A0A3B0YR66"/>
<proteinExistence type="predicted"/>
<dbReference type="PANTHER" id="PTHR35849:SF2">
    <property type="entry name" value="BLR2341 PROTEIN"/>
    <property type="match status" value="1"/>
</dbReference>
<gene>
    <name evidence="2" type="ORF">MNBD_GAMMA12-3154</name>
</gene>
<dbReference type="InterPro" id="IPR036513">
    <property type="entry name" value="STAS_dom_sf"/>
</dbReference>
<dbReference type="Pfam" id="PF13466">
    <property type="entry name" value="STAS_2"/>
    <property type="match status" value="1"/>
</dbReference>
<dbReference type="InterPro" id="IPR002645">
    <property type="entry name" value="STAS_dom"/>
</dbReference>
<dbReference type="Gene3D" id="3.30.750.24">
    <property type="entry name" value="STAS domain"/>
    <property type="match status" value="1"/>
</dbReference>
<protein>
    <recommendedName>
        <fullName evidence="1">STAS domain-containing protein</fullName>
    </recommendedName>
</protein>
<accession>A0A3B0YR66</accession>
<dbReference type="CDD" id="cd07043">
    <property type="entry name" value="STAS_anti-anti-sigma_factors"/>
    <property type="match status" value="1"/>
</dbReference>
<dbReference type="InterPro" id="IPR052746">
    <property type="entry name" value="MlaB_ABC_Transporter"/>
</dbReference>
<name>A0A3B0YR66_9ZZZZ</name>
<dbReference type="EMBL" id="UOFL01000159">
    <property type="protein sequence ID" value="VAW78573.1"/>
    <property type="molecule type" value="Genomic_DNA"/>
</dbReference>
<evidence type="ECO:0000259" key="1">
    <source>
        <dbReference type="PROSITE" id="PS50801"/>
    </source>
</evidence>
<reference evidence="2" key="1">
    <citation type="submission" date="2018-06" db="EMBL/GenBank/DDBJ databases">
        <authorList>
            <person name="Zhirakovskaya E."/>
        </authorList>
    </citation>
    <scope>NUCLEOTIDE SEQUENCE</scope>
</reference>
<dbReference type="PANTHER" id="PTHR35849">
    <property type="entry name" value="BLR2341 PROTEIN"/>
    <property type="match status" value="1"/>
</dbReference>
<dbReference type="PROSITE" id="PS50801">
    <property type="entry name" value="STAS"/>
    <property type="match status" value="1"/>
</dbReference>
<feature type="domain" description="STAS" evidence="1">
    <location>
        <begin position="14"/>
        <end position="106"/>
    </location>
</feature>